<evidence type="ECO:0000259" key="2">
    <source>
        <dbReference type="Pfam" id="PF13622"/>
    </source>
</evidence>
<dbReference type="InterPro" id="IPR049449">
    <property type="entry name" value="TesB_ACOT8-like_N"/>
</dbReference>
<dbReference type="InterPro" id="IPR029069">
    <property type="entry name" value="HotDog_dom_sf"/>
</dbReference>
<gene>
    <name evidence="3" type="ORF">WCD74_26935</name>
</gene>
<sequence length="282" mass="29625">MSDRAGEPGTAPTGASPDDPTPLAVLRRLVAESAPLAPIHAAVHARLTDVERGRCDARMPTVIGDGLLESLLVLADFVLGVSYSSTLRAGDRIVTVRLGVQLLGRPLSGEELRATGTLDDSRAGVGLSSATITDREGRVVARCEGRNAALTDGLAGQYASTPPTFANRPSGWRLLMPHRGEDPTRDGTTMVAHPDPWTANAAGVVQGGALAGLAARGLSHALDVLPDDFSITFVRPFRPGDGAVRCRVVVEHTGRRLRVGRAELVDDRGRLLATASGTAFRH</sequence>
<dbReference type="Pfam" id="PF13622">
    <property type="entry name" value="4HBT_3"/>
    <property type="match status" value="1"/>
</dbReference>
<feature type="domain" description="Acyl-CoA thioesterase-like N-terminal HotDog" evidence="2">
    <location>
        <begin position="194"/>
        <end position="278"/>
    </location>
</feature>
<proteinExistence type="predicted"/>
<dbReference type="SUPFAM" id="SSF54637">
    <property type="entry name" value="Thioesterase/thiol ester dehydrase-isomerase"/>
    <property type="match status" value="2"/>
</dbReference>
<comment type="caution">
    <text evidence="3">The sequence shown here is derived from an EMBL/GenBank/DDBJ whole genome shotgun (WGS) entry which is preliminary data.</text>
</comment>
<evidence type="ECO:0000313" key="3">
    <source>
        <dbReference type="EMBL" id="MEJ2871423.1"/>
    </source>
</evidence>
<dbReference type="RefSeq" id="WP_337697991.1">
    <property type="nucleotide sequence ID" value="NZ_JBBEGN010000022.1"/>
</dbReference>
<organism evidence="3 4">
    <name type="scientific">Actinomycetospora aurantiaca</name>
    <dbReference type="NCBI Taxonomy" id="3129233"/>
    <lineage>
        <taxon>Bacteria</taxon>
        <taxon>Bacillati</taxon>
        <taxon>Actinomycetota</taxon>
        <taxon>Actinomycetes</taxon>
        <taxon>Pseudonocardiales</taxon>
        <taxon>Pseudonocardiaceae</taxon>
        <taxon>Actinomycetospora</taxon>
    </lineage>
</organism>
<evidence type="ECO:0000256" key="1">
    <source>
        <dbReference type="SAM" id="MobiDB-lite"/>
    </source>
</evidence>
<dbReference type="EMBL" id="JBBEGN010000022">
    <property type="protein sequence ID" value="MEJ2871423.1"/>
    <property type="molecule type" value="Genomic_DNA"/>
</dbReference>
<reference evidence="3 4" key="1">
    <citation type="submission" date="2024-03" db="EMBL/GenBank/DDBJ databases">
        <title>Actinomycetospora sp. OC33-EN08, a novel actinomycete isolated from wild orchid (Aerides multiflora).</title>
        <authorList>
            <person name="Suriyachadkun C."/>
        </authorList>
    </citation>
    <scope>NUCLEOTIDE SEQUENCE [LARGE SCALE GENOMIC DNA]</scope>
    <source>
        <strain evidence="3 4">OC33-EN08</strain>
    </source>
</reference>
<dbReference type="Proteomes" id="UP001385809">
    <property type="component" value="Unassembled WGS sequence"/>
</dbReference>
<dbReference type="CDD" id="cd03443">
    <property type="entry name" value="PaaI_thioesterase"/>
    <property type="match status" value="1"/>
</dbReference>
<evidence type="ECO:0000313" key="4">
    <source>
        <dbReference type="Proteomes" id="UP001385809"/>
    </source>
</evidence>
<keyword evidence="4" id="KW-1185">Reference proteome</keyword>
<accession>A0ABU8MWY1</accession>
<feature type="region of interest" description="Disordered" evidence="1">
    <location>
        <begin position="1"/>
        <end position="21"/>
    </location>
</feature>
<name>A0ABU8MWY1_9PSEU</name>
<dbReference type="Gene3D" id="3.10.129.10">
    <property type="entry name" value="Hotdog Thioesterase"/>
    <property type="match status" value="2"/>
</dbReference>
<protein>
    <submittedName>
        <fullName evidence="3">Acyl-CoA thioesterase domain-containing protein</fullName>
    </submittedName>
</protein>